<proteinExistence type="predicted"/>
<keyword evidence="2" id="KW-1185">Reference proteome</keyword>
<dbReference type="AlphaFoldDB" id="A0A8J4Y812"/>
<reference evidence="1" key="1">
    <citation type="submission" date="2020-07" db="EMBL/GenBank/DDBJ databases">
        <title>The High-quality genome of the commercially important snow crab, Chionoecetes opilio.</title>
        <authorList>
            <person name="Jeong J.-H."/>
            <person name="Ryu S."/>
        </authorList>
    </citation>
    <scope>NUCLEOTIDE SEQUENCE</scope>
    <source>
        <strain evidence="1">MADBK_172401_WGS</strain>
        <tissue evidence="1">Digestive gland</tissue>
    </source>
</reference>
<dbReference type="OrthoDB" id="6509703at2759"/>
<comment type="caution">
    <text evidence="1">The sequence shown here is derived from an EMBL/GenBank/DDBJ whole genome shotgun (WGS) entry which is preliminary data.</text>
</comment>
<sequence length="164" mass="18051">MLEVKETREDIATPLSSCLLRLSTTTGACGEEGDEDMALLNVLCHIAGYCGKSAARNACGPPCTALLVKDDNGGEPRQVNLVDKTILNEMSLKRPSLTRSRKCLFERRSCLSHQGSSRRCYSGQADQSPQTSASNIVREICFMWRALMCTEETRLLLLQANSSF</sequence>
<accession>A0A8J4Y812</accession>
<dbReference type="Proteomes" id="UP000770661">
    <property type="component" value="Unassembled WGS sequence"/>
</dbReference>
<evidence type="ECO:0000313" key="1">
    <source>
        <dbReference type="EMBL" id="KAG0722905.1"/>
    </source>
</evidence>
<organism evidence="1 2">
    <name type="scientific">Chionoecetes opilio</name>
    <name type="common">Atlantic snow crab</name>
    <name type="synonym">Cancer opilio</name>
    <dbReference type="NCBI Taxonomy" id="41210"/>
    <lineage>
        <taxon>Eukaryota</taxon>
        <taxon>Metazoa</taxon>
        <taxon>Ecdysozoa</taxon>
        <taxon>Arthropoda</taxon>
        <taxon>Crustacea</taxon>
        <taxon>Multicrustacea</taxon>
        <taxon>Malacostraca</taxon>
        <taxon>Eumalacostraca</taxon>
        <taxon>Eucarida</taxon>
        <taxon>Decapoda</taxon>
        <taxon>Pleocyemata</taxon>
        <taxon>Brachyura</taxon>
        <taxon>Eubrachyura</taxon>
        <taxon>Majoidea</taxon>
        <taxon>Majidae</taxon>
        <taxon>Chionoecetes</taxon>
    </lineage>
</organism>
<gene>
    <name evidence="1" type="ORF">GWK47_043626</name>
</gene>
<dbReference type="EMBL" id="JACEEZ010008913">
    <property type="protein sequence ID" value="KAG0722905.1"/>
    <property type="molecule type" value="Genomic_DNA"/>
</dbReference>
<evidence type="ECO:0000313" key="2">
    <source>
        <dbReference type="Proteomes" id="UP000770661"/>
    </source>
</evidence>
<protein>
    <submittedName>
        <fullName evidence="1">Uncharacterized protein</fullName>
    </submittedName>
</protein>
<name>A0A8J4Y812_CHIOP</name>